<keyword evidence="1" id="KW-0472">Membrane</keyword>
<keyword evidence="1" id="KW-1133">Transmembrane helix</keyword>
<evidence type="ECO:0000313" key="3">
    <source>
        <dbReference type="EMBL" id="RDB26027.1"/>
    </source>
</evidence>
<comment type="caution">
    <text evidence="3">The sequence shown here is derived from an EMBL/GenBank/DDBJ whole genome shotgun (WGS) entry which is preliminary data.</text>
</comment>
<feature type="domain" description="DUF6534" evidence="2">
    <location>
        <begin position="184"/>
        <end position="292"/>
    </location>
</feature>
<feature type="transmembrane region" description="Helical" evidence="1">
    <location>
        <begin position="176"/>
        <end position="200"/>
    </location>
</feature>
<dbReference type="InterPro" id="IPR045339">
    <property type="entry name" value="DUF6534"/>
</dbReference>
<feature type="transmembrane region" description="Helical" evidence="1">
    <location>
        <begin position="137"/>
        <end position="156"/>
    </location>
</feature>
<protein>
    <recommendedName>
        <fullName evidence="2">DUF6534 domain-containing protein</fullName>
    </recommendedName>
</protein>
<evidence type="ECO:0000259" key="2">
    <source>
        <dbReference type="Pfam" id="PF20152"/>
    </source>
</evidence>
<dbReference type="EMBL" id="LUEZ02000040">
    <property type="protein sequence ID" value="RDB26027.1"/>
    <property type="molecule type" value="Genomic_DNA"/>
</dbReference>
<organism evidence="3 4">
    <name type="scientific">Hypsizygus marmoreus</name>
    <name type="common">White beech mushroom</name>
    <name type="synonym">Agaricus marmoreus</name>
    <dbReference type="NCBI Taxonomy" id="39966"/>
    <lineage>
        <taxon>Eukaryota</taxon>
        <taxon>Fungi</taxon>
        <taxon>Dikarya</taxon>
        <taxon>Basidiomycota</taxon>
        <taxon>Agaricomycotina</taxon>
        <taxon>Agaricomycetes</taxon>
        <taxon>Agaricomycetidae</taxon>
        <taxon>Agaricales</taxon>
        <taxon>Tricholomatineae</taxon>
        <taxon>Lyophyllaceae</taxon>
        <taxon>Hypsizygus</taxon>
    </lineage>
</organism>
<keyword evidence="4" id="KW-1185">Reference proteome</keyword>
<keyword evidence="1" id="KW-0812">Transmembrane</keyword>
<sequence length="352" mass="38469">MSCPLPDPPPIGSEVILLPFTGAFWGATCVQTFLYFVQLPGFGLLSAIGGCVPCIDLINRMADTAHLVLTLLGVYQLTVVHYGDLAFVSTISTNFLWSLFLTVHILSMWSCAADFAEDHGILPCAIILYISNMDSRKKSIVGIFIPLAIAQPAIYAGRVIFGDLLRKYYDQQDFELLLAVWSISAGVDVLIAACLLYLYINKFKAATNGFQRHVGDIQTPFTHSRMLYYSTDKYLDRIVVWTVNTGVWTAICSLFTIITLSAFPSSPAFTAVAFLICPLYCNTLLANLNCRGYVINGNGNFDGQIGFGTSGHHIAFSHPQISGNGTDAMRLSPIPSSTRQSFNVNSNNTTSP</sequence>
<gene>
    <name evidence="3" type="ORF">Hypma_006346</name>
</gene>
<dbReference type="OrthoDB" id="2884999at2759"/>
<evidence type="ECO:0000256" key="1">
    <source>
        <dbReference type="SAM" id="Phobius"/>
    </source>
</evidence>
<dbReference type="AlphaFoldDB" id="A0A369JZT2"/>
<dbReference type="Pfam" id="PF20152">
    <property type="entry name" value="DUF6534"/>
    <property type="match status" value="1"/>
</dbReference>
<feature type="transmembrane region" description="Helical" evidence="1">
    <location>
        <begin position="238"/>
        <end position="262"/>
    </location>
</feature>
<accession>A0A369JZT2</accession>
<dbReference type="InParanoid" id="A0A369JZT2"/>
<feature type="transmembrane region" description="Helical" evidence="1">
    <location>
        <begin position="268"/>
        <end position="288"/>
    </location>
</feature>
<name>A0A369JZT2_HYPMA</name>
<evidence type="ECO:0000313" key="4">
    <source>
        <dbReference type="Proteomes" id="UP000076154"/>
    </source>
</evidence>
<feature type="transmembrane region" description="Helical" evidence="1">
    <location>
        <begin position="33"/>
        <end position="58"/>
    </location>
</feature>
<proteinExistence type="predicted"/>
<reference evidence="3" key="1">
    <citation type="submission" date="2018-04" db="EMBL/GenBank/DDBJ databases">
        <title>Whole genome sequencing of Hypsizygus marmoreus.</title>
        <authorList>
            <person name="Choi I.-G."/>
            <person name="Min B."/>
            <person name="Kim J.-G."/>
            <person name="Kim S."/>
            <person name="Oh Y.-L."/>
            <person name="Kong W.-S."/>
            <person name="Park H."/>
            <person name="Jeong J."/>
            <person name="Song E.-S."/>
        </authorList>
    </citation>
    <scope>NUCLEOTIDE SEQUENCE [LARGE SCALE GENOMIC DNA]</scope>
    <source>
        <strain evidence="3">51987-8</strain>
    </source>
</reference>
<dbReference type="Proteomes" id="UP000076154">
    <property type="component" value="Unassembled WGS sequence"/>
</dbReference>